<feature type="region of interest" description="Disordered" evidence="1">
    <location>
        <begin position="133"/>
        <end position="153"/>
    </location>
</feature>
<evidence type="ECO:0000313" key="2">
    <source>
        <dbReference type="EMBL" id="KAK7509478.1"/>
    </source>
</evidence>
<feature type="compositionally biased region" description="Basic and acidic residues" evidence="1">
    <location>
        <begin position="139"/>
        <end position="153"/>
    </location>
</feature>
<keyword evidence="3" id="KW-1185">Reference proteome</keyword>
<organism evidence="2 3">
    <name type="scientific">Phyllosticta citriasiana</name>
    <dbReference type="NCBI Taxonomy" id="595635"/>
    <lineage>
        <taxon>Eukaryota</taxon>
        <taxon>Fungi</taxon>
        <taxon>Dikarya</taxon>
        <taxon>Ascomycota</taxon>
        <taxon>Pezizomycotina</taxon>
        <taxon>Dothideomycetes</taxon>
        <taxon>Dothideomycetes incertae sedis</taxon>
        <taxon>Botryosphaeriales</taxon>
        <taxon>Phyllostictaceae</taxon>
        <taxon>Phyllosticta</taxon>
    </lineage>
</organism>
<dbReference type="Proteomes" id="UP001363622">
    <property type="component" value="Unassembled WGS sequence"/>
</dbReference>
<name>A0ABR1K858_9PEZI</name>
<sequence>MAGVALPQRHHIGLRATLYPKPRPRHAAGEAGYSVCPPRAAQRARNMGAPPPLSCVRARVRPARRFDKPMFLSSELGEIHYPSVAHIACSFCSWREHVARCEARAGPQWPRSSTITITMLMLASKAQQINSYRIAPQRRRTDQARQTDRQHEQRGYDDYSLSCMLLLLFNIHLTPMMVKTAPFECRCCRPCRRENQLSTWETQSVERECCSVLSSDQSVVLSSSLLHPRLLPSLSCWADNHVALPCPPLSRSLLMKAHAEPPHLYGALPRVRND</sequence>
<dbReference type="EMBL" id="JBBPHU010000017">
    <property type="protein sequence ID" value="KAK7509478.1"/>
    <property type="molecule type" value="Genomic_DNA"/>
</dbReference>
<protein>
    <submittedName>
        <fullName evidence="2">Uncharacterized protein</fullName>
    </submittedName>
</protein>
<evidence type="ECO:0000313" key="3">
    <source>
        <dbReference type="Proteomes" id="UP001363622"/>
    </source>
</evidence>
<accession>A0ABR1K858</accession>
<gene>
    <name evidence="2" type="ORF">IWZ03DRAFT_90560</name>
</gene>
<reference evidence="2 3" key="1">
    <citation type="submission" date="2024-04" db="EMBL/GenBank/DDBJ databases">
        <title>Phyllosticta paracitricarpa is synonymous to the EU quarantine fungus P. citricarpa based on phylogenomic analyses.</title>
        <authorList>
            <consortium name="Lawrence Berkeley National Laboratory"/>
            <person name="Van Ingen-Buijs V.A."/>
            <person name="Van Westerhoven A.C."/>
            <person name="Haridas S."/>
            <person name="Skiadas P."/>
            <person name="Martin F."/>
            <person name="Groenewald J.Z."/>
            <person name="Crous P.W."/>
            <person name="Seidl M.F."/>
        </authorList>
    </citation>
    <scope>NUCLEOTIDE SEQUENCE [LARGE SCALE GENOMIC DNA]</scope>
    <source>
        <strain evidence="2 3">CBS 123371</strain>
    </source>
</reference>
<proteinExistence type="predicted"/>
<comment type="caution">
    <text evidence="2">The sequence shown here is derived from an EMBL/GenBank/DDBJ whole genome shotgun (WGS) entry which is preliminary data.</text>
</comment>
<evidence type="ECO:0000256" key="1">
    <source>
        <dbReference type="SAM" id="MobiDB-lite"/>
    </source>
</evidence>